<feature type="compositionally biased region" description="Low complexity" evidence="9">
    <location>
        <begin position="27"/>
        <end position="40"/>
    </location>
</feature>
<sequence>MAGKSFGLGALACYESSSEEEGPSPPKSSQQQHTGSSTGTVLSRSKQQHQQEDRNVVTLQNCKRKLDNDDEQSLSFGKETKRTRTKDLEKRPLLPSVPTDILQMFSDKRAIEGRKENPEKHGGRIRSFPHVAGNWATHVYVSFEPDEDFADGVKHLLGCLEAEVQLQQVEEYHISLSRTVPLTFHWIQPFIDSLRDSLRHTERFFCTFHGAKLYTNDEKTRSFLGLEVTGGHNHLLQLVQGVDSCLEEFRLQKYYKNPSFHMTVGWCVGNAHEDTQQFNQKLQASLSEAQEEWPSLGGFLVQEVKCKSGNRFFSFPLR</sequence>
<evidence type="ECO:0000256" key="5">
    <source>
        <dbReference type="ARBA" id="ARBA00029300"/>
    </source>
</evidence>
<evidence type="ECO:0000256" key="6">
    <source>
        <dbReference type="ARBA" id="ARBA00029305"/>
    </source>
</evidence>
<comment type="catalytic activity">
    <reaction evidence="6">
        <text>a 3'-end uridylyl-adenosine-RNA = a 3'-end 2',3'-cyclophospho-uridine-RNA + adenosine</text>
        <dbReference type="Rhea" id="RHEA:67896"/>
        <dbReference type="Rhea" id="RHEA-COMP:17385"/>
        <dbReference type="Rhea" id="RHEA-COMP:17386"/>
        <dbReference type="ChEBI" id="CHEBI:16335"/>
        <dbReference type="ChEBI" id="CHEBI:85644"/>
        <dbReference type="ChEBI" id="CHEBI:176518"/>
    </reaction>
    <physiologicalReaction direction="left-to-right" evidence="6">
        <dbReference type="Rhea" id="RHEA:67897"/>
    </physiologicalReaction>
</comment>
<feature type="region of interest" description="Disordered" evidence="9">
    <location>
        <begin position="13"/>
        <end position="91"/>
    </location>
</feature>
<comment type="similarity">
    <text evidence="8">Belongs to the 2H phosphoesterase superfamily. USB1 family.</text>
</comment>
<comment type="subcellular location">
    <subcellularLocation>
        <location evidence="8">Nucleus</location>
    </subcellularLocation>
</comment>
<dbReference type="GO" id="GO:1990838">
    <property type="term" value="F:poly(U)-specific exoribonuclease activity, producing 3' uridine cyclic phosphate ends"/>
    <property type="evidence" value="ECO:0007669"/>
    <property type="project" value="UniProtKB-UniRule"/>
</dbReference>
<comment type="function">
    <text evidence="7">3'-5' RNA exonuclease that trims the 3' end of oligo(U) and oligo(A) tracts of the pre-U6 small nuclear RNA (snRNA) molecule, leading to the formation of a mature U6 snRNA 3' end-terminated with a 2',3'-cyclic phosphate. Participates in the U6 snRNA 3' end processing that prevents U6 snRNA degradation. In addition also removes uridines from the 3' end of U6atac snRNA and possibly the vault RNA VTRNA1-1.</text>
</comment>
<dbReference type="SUPFAM" id="SSF55144">
    <property type="entry name" value="LigT-like"/>
    <property type="match status" value="1"/>
</dbReference>
<dbReference type="PANTHER" id="PTHR13522">
    <property type="entry name" value="U6 SNRNA PHOSPHODIESTERASE 1"/>
    <property type="match status" value="1"/>
</dbReference>
<dbReference type="InterPro" id="IPR009097">
    <property type="entry name" value="Cyclic_Pdiesterase"/>
</dbReference>
<evidence type="ECO:0000256" key="3">
    <source>
        <dbReference type="ARBA" id="ARBA00023239"/>
    </source>
</evidence>
<evidence type="ECO:0000256" key="8">
    <source>
        <dbReference type="HAMAP-Rule" id="MF_03040"/>
    </source>
</evidence>
<evidence type="ECO:0000313" key="10">
    <source>
        <dbReference type="EMBL" id="CAH1270684.1"/>
    </source>
</evidence>
<dbReference type="EMBL" id="OV696692">
    <property type="protein sequence ID" value="CAH1270684.1"/>
    <property type="molecule type" value="Genomic_DNA"/>
</dbReference>
<dbReference type="Proteomes" id="UP000838412">
    <property type="component" value="Chromosome 7"/>
</dbReference>
<evidence type="ECO:0000256" key="4">
    <source>
        <dbReference type="ARBA" id="ARBA00023242"/>
    </source>
</evidence>
<evidence type="ECO:0000256" key="7">
    <source>
        <dbReference type="ARBA" id="ARBA00046102"/>
    </source>
</evidence>
<dbReference type="GO" id="GO:0005634">
    <property type="term" value="C:nucleus"/>
    <property type="evidence" value="ECO:0007669"/>
    <property type="project" value="UniProtKB-SubCell"/>
</dbReference>
<keyword evidence="3" id="KW-0456">Lyase</keyword>
<keyword evidence="11" id="KW-1185">Reference proteome</keyword>
<dbReference type="GO" id="GO:0034477">
    <property type="term" value="P:U6 snRNA 3'-end processing"/>
    <property type="evidence" value="ECO:0007669"/>
    <property type="project" value="UniProtKB-UniRule"/>
</dbReference>
<dbReference type="AlphaFoldDB" id="A0A8K0F1N9"/>
<name>A0A8K0F1N9_BRALA</name>
<reference evidence="10" key="1">
    <citation type="submission" date="2022-01" db="EMBL/GenBank/DDBJ databases">
        <authorList>
            <person name="Braso-Vives M."/>
        </authorList>
    </citation>
    <scope>NUCLEOTIDE SEQUENCE</scope>
</reference>
<evidence type="ECO:0000256" key="2">
    <source>
        <dbReference type="ARBA" id="ARBA00022801"/>
    </source>
</evidence>
<gene>
    <name evidence="10" type="primary">USB1</name>
    <name evidence="10" type="ORF">BLAG_LOCUS22896</name>
</gene>
<dbReference type="FunFam" id="3.90.1140.10:FF:000002">
    <property type="entry name" value="U6 snRNA phosphodiesterase"/>
    <property type="match status" value="1"/>
</dbReference>
<dbReference type="Pfam" id="PF09749">
    <property type="entry name" value="HVSL"/>
    <property type="match status" value="1"/>
</dbReference>
<dbReference type="HAMAP" id="MF_03040">
    <property type="entry name" value="USB1"/>
    <property type="match status" value="1"/>
</dbReference>
<comment type="catalytic activity">
    <reaction evidence="5">
        <text>a 3'-end uridylyl-uridine-RNA = a 3'-end 2',3'-cyclophospho-uridine-RNA + uridine</text>
        <dbReference type="Rhea" id="RHEA:46052"/>
        <dbReference type="Rhea" id="RHEA-COMP:17384"/>
        <dbReference type="Rhea" id="RHEA-COMP:17385"/>
        <dbReference type="ChEBI" id="CHEBI:16704"/>
        <dbReference type="ChEBI" id="CHEBI:85643"/>
        <dbReference type="ChEBI" id="CHEBI:85644"/>
    </reaction>
    <physiologicalReaction direction="left-to-right" evidence="5">
        <dbReference type="Rhea" id="RHEA:46053"/>
    </physiologicalReaction>
</comment>
<evidence type="ECO:0000256" key="1">
    <source>
        <dbReference type="ARBA" id="ARBA00022722"/>
    </source>
</evidence>
<protein>
    <recommendedName>
        <fullName evidence="8">U6 snRNA phosphodiesterase</fullName>
        <ecNumber evidence="8">3.1.4.-</ecNumber>
    </recommendedName>
</protein>
<organism evidence="10 11">
    <name type="scientific">Branchiostoma lanceolatum</name>
    <name type="common">Common lancelet</name>
    <name type="synonym">Amphioxus lanceolatum</name>
    <dbReference type="NCBI Taxonomy" id="7740"/>
    <lineage>
        <taxon>Eukaryota</taxon>
        <taxon>Metazoa</taxon>
        <taxon>Chordata</taxon>
        <taxon>Cephalochordata</taxon>
        <taxon>Leptocardii</taxon>
        <taxon>Amphioxiformes</taxon>
        <taxon>Branchiostomatidae</taxon>
        <taxon>Branchiostoma</taxon>
    </lineage>
</organism>
<feature type="compositionally biased region" description="Basic and acidic residues" evidence="9">
    <location>
        <begin position="78"/>
        <end position="91"/>
    </location>
</feature>
<feature type="active site" description="Proton donor/acceptor" evidence="8">
    <location>
        <position position="261"/>
    </location>
</feature>
<feature type="active site" description="Proton donor/acceptor" evidence="8">
    <location>
        <position position="173"/>
    </location>
</feature>
<comment type="function">
    <text evidence="8">Phosphodiesterase responsible for the U6 snRNA 3' end processing. Acts as an exoribonuclease (RNase) responsible for trimming the poly(U) tract of the last nucleotides in the pre-U6 snRNA molecule, leading to the formation of mature U6 snRNA.</text>
</comment>
<dbReference type="GO" id="GO:0016829">
    <property type="term" value="F:lyase activity"/>
    <property type="evidence" value="ECO:0007669"/>
    <property type="project" value="UniProtKB-KW"/>
</dbReference>
<proteinExistence type="inferred from homology"/>
<evidence type="ECO:0000313" key="11">
    <source>
        <dbReference type="Proteomes" id="UP000838412"/>
    </source>
</evidence>
<dbReference type="InterPro" id="IPR027521">
    <property type="entry name" value="Usb1"/>
</dbReference>
<evidence type="ECO:0000256" key="9">
    <source>
        <dbReference type="SAM" id="MobiDB-lite"/>
    </source>
</evidence>
<dbReference type="EC" id="3.1.4.-" evidence="8"/>
<dbReference type="OrthoDB" id="49151at2759"/>
<dbReference type="Gene3D" id="3.90.1140.10">
    <property type="entry name" value="Cyclic phosphodiesterase"/>
    <property type="match status" value="1"/>
</dbReference>
<keyword evidence="2 8" id="KW-0378">Hydrolase</keyword>
<accession>A0A8K0F1N9</accession>
<keyword evidence="4 8" id="KW-0539">Nucleus</keyword>
<dbReference type="PANTHER" id="PTHR13522:SF3">
    <property type="entry name" value="U6 SNRNA PHOSPHODIESTERASE 1"/>
    <property type="match status" value="1"/>
</dbReference>
<keyword evidence="1 8" id="KW-0540">Nuclease</keyword>